<dbReference type="Pfam" id="PF01207">
    <property type="entry name" value="Dus"/>
    <property type="match status" value="1"/>
</dbReference>
<dbReference type="EMBL" id="CAJMWT010002475">
    <property type="protein sequence ID" value="CAE6444263.1"/>
    <property type="molecule type" value="Genomic_DNA"/>
</dbReference>
<evidence type="ECO:0000256" key="5">
    <source>
        <dbReference type="ARBA" id="ARBA00022664"/>
    </source>
</evidence>
<evidence type="ECO:0000256" key="11">
    <source>
        <dbReference type="ARBA" id="ARBA00023139"/>
    </source>
</evidence>
<evidence type="ECO:0000256" key="8">
    <source>
        <dbReference type="ARBA" id="ARBA00022989"/>
    </source>
</evidence>
<evidence type="ECO:0000256" key="13">
    <source>
        <dbReference type="ARBA" id="ARBA00048048"/>
    </source>
</evidence>
<accession>A0A8H3AZI6</accession>
<feature type="compositionally biased region" description="Basic and acidic residues" evidence="16">
    <location>
        <begin position="442"/>
        <end position="452"/>
    </location>
</feature>
<evidence type="ECO:0000256" key="17">
    <source>
        <dbReference type="SAM" id="Phobius"/>
    </source>
</evidence>
<keyword evidence="7" id="KW-0819">tRNA processing</keyword>
<evidence type="ECO:0000313" key="21">
    <source>
        <dbReference type="Proteomes" id="UP000663843"/>
    </source>
</evidence>
<feature type="domain" description="DUS-like FMN-binding" evidence="18">
    <location>
        <begin position="565"/>
        <end position="843"/>
    </location>
</feature>
<keyword evidence="9" id="KW-0560">Oxidoreductase</keyword>
<protein>
    <recommendedName>
        <fullName evidence="22">Protein S-acyltransferase</fullName>
    </recommendedName>
</protein>
<evidence type="ECO:0000256" key="1">
    <source>
        <dbReference type="ARBA" id="ARBA00001917"/>
    </source>
</evidence>
<dbReference type="GO" id="GO:0019706">
    <property type="term" value="F:protein-cysteine S-palmitoyltransferase activity"/>
    <property type="evidence" value="ECO:0007669"/>
    <property type="project" value="UniProtKB-EC"/>
</dbReference>
<dbReference type="GO" id="GO:0050660">
    <property type="term" value="F:flavin adenine dinucleotide binding"/>
    <property type="evidence" value="ECO:0007669"/>
    <property type="project" value="InterPro"/>
</dbReference>
<keyword evidence="5" id="KW-0507">mRNA processing</keyword>
<evidence type="ECO:0000259" key="18">
    <source>
        <dbReference type="Pfam" id="PF01207"/>
    </source>
</evidence>
<gene>
    <name evidence="20" type="ORF">RDB_LOCUS78869</name>
</gene>
<feature type="transmembrane region" description="Helical" evidence="17">
    <location>
        <begin position="6"/>
        <end position="29"/>
    </location>
</feature>
<dbReference type="AlphaFoldDB" id="A0A8H3AZI6"/>
<dbReference type="InterPro" id="IPR035587">
    <property type="entry name" value="DUS-like_FMN-bd"/>
</dbReference>
<dbReference type="CDD" id="cd02801">
    <property type="entry name" value="DUS_like_FMN"/>
    <property type="match status" value="1"/>
</dbReference>
<evidence type="ECO:0000256" key="3">
    <source>
        <dbReference type="ARBA" id="ARBA00022630"/>
    </source>
</evidence>
<dbReference type="Gene3D" id="3.20.20.70">
    <property type="entry name" value="Aldolase class I"/>
    <property type="match status" value="1"/>
</dbReference>
<evidence type="ECO:0000313" key="20">
    <source>
        <dbReference type="EMBL" id="CAE6444263.1"/>
    </source>
</evidence>
<evidence type="ECO:0000256" key="4">
    <source>
        <dbReference type="ARBA" id="ARBA00022643"/>
    </source>
</evidence>
<keyword evidence="11" id="KW-0564">Palmitate</keyword>
<proteinExistence type="predicted"/>
<dbReference type="PANTHER" id="PTHR45936:SF1">
    <property type="entry name" value="TRNA-DIHYDROURIDINE(20) SYNTHASE [NAD(P)+]-LIKE"/>
    <property type="match status" value="1"/>
</dbReference>
<dbReference type="PROSITE" id="PS50216">
    <property type="entry name" value="DHHC"/>
    <property type="match status" value="1"/>
</dbReference>
<evidence type="ECO:0000256" key="7">
    <source>
        <dbReference type="ARBA" id="ARBA00022694"/>
    </source>
</evidence>
<comment type="catalytic activity">
    <reaction evidence="15">
        <text>a 5,6-dihydrouridine in mRNA + NADP(+) = a uridine in mRNA + NADPH + H(+)</text>
        <dbReference type="Rhea" id="RHEA:69855"/>
        <dbReference type="Rhea" id="RHEA-COMP:14658"/>
        <dbReference type="Rhea" id="RHEA-COMP:17789"/>
        <dbReference type="ChEBI" id="CHEBI:15378"/>
        <dbReference type="ChEBI" id="CHEBI:57783"/>
        <dbReference type="ChEBI" id="CHEBI:58349"/>
        <dbReference type="ChEBI" id="CHEBI:65315"/>
        <dbReference type="ChEBI" id="CHEBI:74443"/>
    </reaction>
    <physiologicalReaction direction="right-to-left" evidence="15">
        <dbReference type="Rhea" id="RHEA:69857"/>
    </physiologicalReaction>
</comment>
<keyword evidence="3" id="KW-0285">Flavoprotein</keyword>
<dbReference type="InterPro" id="IPR052582">
    <property type="entry name" value="tRNA-DUS-like"/>
</dbReference>
<comment type="subcellular location">
    <subcellularLocation>
        <location evidence="2">Membrane</location>
        <topology evidence="2">Multi-pass membrane protein</topology>
    </subcellularLocation>
</comment>
<comment type="catalytic activity">
    <reaction evidence="14">
        <text>a 5,6-dihydrouridine in mRNA + NAD(+) = a uridine in mRNA + NADH + H(+)</text>
        <dbReference type="Rhea" id="RHEA:69851"/>
        <dbReference type="Rhea" id="RHEA-COMP:14658"/>
        <dbReference type="Rhea" id="RHEA-COMP:17789"/>
        <dbReference type="ChEBI" id="CHEBI:15378"/>
        <dbReference type="ChEBI" id="CHEBI:57540"/>
        <dbReference type="ChEBI" id="CHEBI:57945"/>
        <dbReference type="ChEBI" id="CHEBI:65315"/>
        <dbReference type="ChEBI" id="CHEBI:74443"/>
    </reaction>
    <physiologicalReaction direction="right-to-left" evidence="14">
        <dbReference type="Rhea" id="RHEA:69853"/>
    </physiologicalReaction>
</comment>
<sequence length="928" mass="103372">MGRLVGRLWVGFTLSLISFISYSSQIFIIWPWYGRTLSIPLLKLLVPFNILVVMVFWNYIWTVRTDPGTVPKGWKPDLRSSEGYEVKKLTGAPRYCRTCERYKPPRSHHCRQCKKCVLRMDHHCPWVNNCVGHFNYGHFIRFLFFVDVACSYHFVMISMRAWHAMNASGFWQGPSTNELVFLILNYAACTPVLLLVGGFRRVAQYYGPNCSGRLTLAFSLYHFYCLSSNQTTIEGWEKDKVATLVRRGKIRDIKFPYVSLNIKSYESFHLRHRRDSTLELGGTFAPFSGNAYGSGAGRNLCVVLASTSQWLTELVSGKNFIGIGRGRETITARDTAHMIGQAPMLMWMRTGPMEAVLDLGYVPLRERTWYPETQFIWPPKDPNTNMRKEQDRAAATVLQERLQGSPWTYGNDGPNPALRMRGPSAHPPYHPSYQAEASPSTDPDRQFDHEYDSVSTSSSPSRTSSGYDIDMSAGRDVRMRRGSEGWEVRPMSNQEIIQRYVQSRGLETGGGVETEYGQDGPPDGANAEGDSMIPDSGPKYNMPPSTVSTADDSWRIPVDYTNGVILAPMVRSGTLPTRLLSLKYGATLVWSPEIVDKAIIGSERIVDERTGVISYMKPNSNNPVFTTHPVERTHLIFQIGSSDPELAAQAAQVVLQDVAGIDLNCGCPKPFSVHAGMGAALLSTPDLLCGILSKLRATLPSNVPVSAKIRLLADVEATRALVSRIWREGGISALTVHCRTREMRPTTPAVTFRMREAVDQIAELEAEDKIGRRVAVIYNGDCSGASAAQEIRDTTGATSVMMARAAEANPSCFNSSRPVRDAELEIMPEYLRLAKYLSNNFSNTKFCVQQFNSPTTPESSQALPKAARKAFHQRISQAKNYDMLESALPGGGGLGGGEKIMDEVKELMKRRVSEARRLGEVVNTILKE</sequence>
<dbReference type="PROSITE" id="PS01136">
    <property type="entry name" value="UPF0034"/>
    <property type="match status" value="1"/>
</dbReference>
<evidence type="ECO:0000256" key="14">
    <source>
        <dbReference type="ARBA" id="ARBA00048342"/>
    </source>
</evidence>
<dbReference type="Pfam" id="PF01529">
    <property type="entry name" value="DHHC"/>
    <property type="match status" value="1"/>
</dbReference>
<comment type="caution">
    <text evidence="20">The sequence shown here is derived from an EMBL/GenBank/DDBJ whole genome shotgun (WGS) entry which is preliminary data.</text>
</comment>
<dbReference type="PANTHER" id="PTHR45936">
    <property type="entry name" value="TRNA-DIHYDROURIDINE(20) SYNTHASE [NAD(P)+]-LIKE"/>
    <property type="match status" value="1"/>
</dbReference>
<keyword evidence="8 17" id="KW-1133">Transmembrane helix</keyword>
<feature type="compositionally biased region" description="Low complexity" evidence="16">
    <location>
        <begin position="453"/>
        <end position="465"/>
    </location>
</feature>
<evidence type="ECO:0000256" key="9">
    <source>
        <dbReference type="ARBA" id="ARBA00023002"/>
    </source>
</evidence>
<dbReference type="InterPro" id="IPR013785">
    <property type="entry name" value="Aldolase_TIM"/>
</dbReference>
<keyword evidence="4" id="KW-0288">FMN</keyword>
<keyword evidence="12" id="KW-0449">Lipoprotein</keyword>
<comment type="catalytic activity">
    <reaction evidence="13">
        <text>L-cysteinyl-[protein] + hexadecanoyl-CoA = S-hexadecanoyl-L-cysteinyl-[protein] + CoA</text>
        <dbReference type="Rhea" id="RHEA:36683"/>
        <dbReference type="Rhea" id="RHEA-COMP:10131"/>
        <dbReference type="Rhea" id="RHEA-COMP:11032"/>
        <dbReference type="ChEBI" id="CHEBI:29950"/>
        <dbReference type="ChEBI" id="CHEBI:57287"/>
        <dbReference type="ChEBI" id="CHEBI:57379"/>
        <dbReference type="ChEBI" id="CHEBI:74151"/>
        <dbReference type="EC" id="2.3.1.225"/>
    </reaction>
</comment>
<dbReference type="GO" id="GO:0006397">
    <property type="term" value="P:mRNA processing"/>
    <property type="evidence" value="ECO:0007669"/>
    <property type="project" value="UniProtKB-KW"/>
</dbReference>
<dbReference type="GO" id="GO:0016020">
    <property type="term" value="C:membrane"/>
    <property type="evidence" value="ECO:0007669"/>
    <property type="project" value="UniProtKB-SubCell"/>
</dbReference>
<dbReference type="SUPFAM" id="SSF51395">
    <property type="entry name" value="FMN-linked oxidoreductases"/>
    <property type="match status" value="1"/>
</dbReference>
<dbReference type="GO" id="GO:0017150">
    <property type="term" value="F:tRNA dihydrouridine synthase activity"/>
    <property type="evidence" value="ECO:0007669"/>
    <property type="project" value="InterPro"/>
</dbReference>
<dbReference type="GO" id="GO:0005737">
    <property type="term" value="C:cytoplasm"/>
    <property type="evidence" value="ECO:0007669"/>
    <property type="project" value="TreeGrafter"/>
</dbReference>
<feature type="non-terminal residue" evidence="20">
    <location>
        <position position="1"/>
    </location>
</feature>
<evidence type="ECO:0000256" key="2">
    <source>
        <dbReference type="ARBA" id="ARBA00004141"/>
    </source>
</evidence>
<evidence type="ECO:0000259" key="19">
    <source>
        <dbReference type="Pfam" id="PF01529"/>
    </source>
</evidence>
<dbReference type="InterPro" id="IPR001594">
    <property type="entry name" value="Palmitoyltrfase_DHHC"/>
</dbReference>
<comment type="cofactor">
    <cofactor evidence="1">
        <name>FMN</name>
        <dbReference type="ChEBI" id="CHEBI:58210"/>
    </cofactor>
</comment>
<evidence type="ECO:0000256" key="15">
    <source>
        <dbReference type="ARBA" id="ARBA00049447"/>
    </source>
</evidence>
<feature type="domain" description="Palmitoyltransferase DHHC" evidence="19">
    <location>
        <begin position="92"/>
        <end position="238"/>
    </location>
</feature>
<feature type="transmembrane region" description="Helical" evidence="17">
    <location>
        <begin position="41"/>
        <end position="61"/>
    </location>
</feature>
<keyword evidence="10 17" id="KW-0472">Membrane</keyword>
<feature type="transmembrane region" description="Helical" evidence="17">
    <location>
        <begin position="139"/>
        <end position="158"/>
    </location>
</feature>
<reference evidence="20" key="1">
    <citation type="submission" date="2021-01" db="EMBL/GenBank/DDBJ databases">
        <authorList>
            <person name="Kaushik A."/>
        </authorList>
    </citation>
    <scope>NUCLEOTIDE SEQUENCE</scope>
    <source>
        <strain evidence="20">AG2-2IIIB</strain>
    </source>
</reference>
<keyword evidence="6 17" id="KW-0812">Transmembrane</keyword>
<evidence type="ECO:0008006" key="22">
    <source>
        <dbReference type="Google" id="ProtNLM"/>
    </source>
</evidence>
<evidence type="ECO:0000256" key="16">
    <source>
        <dbReference type="SAM" id="MobiDB-lite"/>
    </source>
</evidence>
<dbReference type="InterPro" id="IPR018517">
    <property type="entry name" value="tRNA_hU_synthase_CS"/>
</dbReference>
<evidence type="ECO:0000256" key="10">
    <source>
        <dbReference type="ARBA" id="ARBA00023136"/>
    </source>
</evidence>
<name>A0A8H3AZI6_9AGAM</name>
<feature type="region of interest" description="Disordered" evidence="16">
    <location>
        <begin position="400"/>
        <end position="469"/>
    </location>
</feature>
<dbReference type="Proteomes" id="UP000663843">
    <property type="component" value="Unassembled WGS sequence"/>
</dbReference>
<organism evidence="20 21">
    <name type="scientific">Rhizoctonia solani</name>
    <dbReference type="NCBI Taxonomy" id="456999"/>
    <lineage>
        <taxon>Eukaryota</taxon>
        <taxon>Fungi</taxon>
        <taxon>Dikarya</taxon>
        <taxon>Basidiomycota</taxon>
        <taxon>Agaricomycotina</taxon>
        <taxon>Agaricomycetes</taxon>
        <taxon>Cantharellales</taxon>
        <taxon>Ceratobasidiaceae</taxon>
        <taxon>Rhizoctonia</taxon>
    </lineage>
</organism>
<evidence type="ECO:0000256" key="12">
    <source>
        <dbReference type="ARBA" id="ARBA00023288"/>
    </source>
</evidence>
<evidence type="ECO:0000256" key="6">
    <source>
        <dbReference type="ARBA" id="ARBA00022692"/>
    </source>
</evidence>
<feature type="transmembrane region" description="Helical" evidence="17">
    <location>
        <begin position="179"/>
        <end position="199"/>
    </location>
</feature>